<reference evidence="2 3" key="1">
    <citation type="journal article" date="2019" name="Microorganisms">
        <title>Paenibacillus lutrae sp. nov., A Chitinolytic Species Isolated from A River Otter in Castril Natural Park, Granada, Spain.</title>
        <authorList>
            <person name="Rodriguez M."/>
            <person name="Reina J.C."/>
            <person name="Bejar V."/>
            <person name="Llamas I."/>
        </authorList>
    </citation>
    <scope>NUCLEOTIDE SEQUENCE [LARGE SCALE GENOMIC DNA]</scope>
    <source>
        <strain evidence="2 3">N10</strain>
    </source>
</reference>
<gene>
    <name evidence="2" type="ORF">EDM21_23050</name>
</gene>
<evidence type="ECO:0008006" key="4">
    <source>
        <dbReference type="Google" id="ProtNLM"/>
    </source>
</evidence>
<feature type="transmembrane region" description="Helical" evidence="1">
    <location>
        <begin position="20"/>
        <end position="38"/>
    </location>
</feature>
<evidence type="ECO:0000313" key="2">
    <source>
        <dbReference type="EMBL" id="MVP02366.1"/>
    </source>
</evidence>
<proteinExistence type="predicted"/>
<evidence type="ECO:0000313" key="3">
    <source>
        <dbReference type="Proteomes" id="UP000490800"/>
    </source>
</evidence>
<dbReference type="EMBL" id="RHLK01000022">
    <property type="protein sequence ID" value="MVP02366.1"/>
    <property type="molecule type" value="Genomic_DNA"/>
</dbReference>
<keyword evidence="1" id="KW-1133">Transmembrane helix</keyword>
<dbReference type="RefSeq" id="WP_157338729.1">
    <property type="nucleotide sequence ID" value="NZ_RHLK01000022.1"/>
</dbReference>
<accession>A0A7X3FMB3</accession>
<feature type="transmembrane region" description="Helical" evidence="1">
    <location>
        <begin position="182"/>
        <end position="202"/>
    </location>
</feature>
<dbReference type="Proteomes" id="UP000490800">
    <property type="component" value="Unassembled WGS sequence"/>
</dbReference>
<dbReference type="AlphaFoldDB" id="A0A7X3FMB3"/>
<keyword evidence="3" id="KW-1185">Reference proteome</keyword>
<name>A0A7X3FMB3_9BACL</name>
<comment type="caution">
    <text evidence="2">The sequence shown here is derived from an EMBL/GenBank/DDBJ whole genome shotgun (WGS) entry which is preliminary data.</text>
</comment>
<feature type="transmembrane region" description="Helical" evidence="1">
    <location>
        <begin position="44"/>
        <end position="64"/>
    </location>
</feature>
<protein>
    <recommendedName>
        <fullName evidence="4">DUF624 domain-containing protein</fullName>
    </recommendedName>
</protein>
<keyword evidence="1" id="KW-0812">Transmembrane</keyword>
<evidence type="ECO:0000256" key="1">
    <source>
        <dbReference type="SAM" id="Phobius"/>
    </source>
</evidence>
<sequence length="230" mass="25828">MRKLNAVLKVAGAEVFREIVPVALTSIISSLVLIPMILMVPIPFVPILIALLYMPLLYGVMYVFQQKAEGKPSQVRLLFTGAVKGFFPALIFGLLIVSLLFILWSTWWYYGSKGGMFYMSIAVFQTYFVLMALVSQFYTLQLVLQKGMGIFRAMAESVKLFFRFPGYTIGAFFQMVCFTFPLMLTVVGFIALFSGILGVYQYKAVHNVLSRDEEAEVEEAGILLTNGEAR</sequence>
<keyword evidence="1" id="KW-0472">Membrane</keyword>
<organism evidence="2 3">
    <name type="scientific">Paenibacillus lutrae</name>
    <dbReference type="NCBI Taxonomy" id="2078573"/>
    <lineage>
        <taxon>Bacteria</taxon>
        <taxon>Bacillati</taxon>
        <taxon>Bacillota</taxon>
        <taxon>Bacilli</taxon>
        <taxon>Bacillales</taxon>
        <taxon>Paenibacillaceae</taxon>
        <taxon>Paenibacillus</taxon>
    </lineage>
</organism>
<feature type="transmembrane region" description="Helical" evidence="1">
    <location>
        <begin position="116"/>
        <end position="139"/>
    </location>
</feature>
<dbReference type="OrthoDB" id="2661925at2"/>
<feature type="transmembrane region" description="Helical" evidence="1">
    <location>
        <begin position="85"/>
        <end position="110"/>
    </location>
</feature>